<reference evidence="1" key="1">
    <citation type="journal article" date="2005" name="Environ. Microbiol.">
        <title>Genetic and functional properties of uncultivated thermophilic crenarchaeotes from a subsurface gold mine as revealed by analysis of genome fragments.</title>
        <authorList>
            <person name="Nunoura T."/>
            <person name="Hirayama H."/>
            <person name="Takami H."/>
            <person name="Oida H."/>
            <person name="Nishi S."/>
            <person name="Shimamura S."/>
            <person name="Suzuki Y."/>
            <person name="Inagaki F."/>
            <person name="Takai K."/>
            <person name="Nealson K.H."/>
            <person name="Horikoshi K."/>
        </authorList>
    </citation>
    <scope>NUCLEOTIDE SEQUENCE</scope>
</reference>
<reference evidence="1" key="2">
    <citation type="journal article" date="2011" name="Nucleic Acids Res.">
        <title>Insights into the evolution of Archaea and eukaryotic protein modifier systems revealed by the genome of a novel archaeal group.</title>
        <authorList>
            <person name="Nunoura T."/>
            <person name="Takaki Y."/>
            <person name="Kakuta J."/>
            <person name="Nishi S."/>
            <person name="Sugahara J."/>
            <person name="Kazama H."/>
            <person name="Chee G."/>
            <person name="Hattori M."/>
            <person name="Kanai A."/>
            <person name="Atomi H."/>
            <person name="Takai K."/>
            <person name="Takami H."/>
        </authorList>
    </citation>
    <scope>NUCLEOTIDE SEQUENCE</scope>
</reference>
<sequence>MWGNREGQGLSLLLKAFSKLVKQSEKVKLVISRRSITELRCRKMDTKRDTAK</sequence>
<evidence type="ECO:0000313" key="1">
    <source>
        <dbReference type="EMBL" id="BAJ49199.1"/>
    </source>
</evidence>
<proteinExistence type="predicted"/>
<organism evidence="1">
    <name type="scientific">Caldiarchaeum subterraneum</name>
    <dbReference type="NCBI Taxonomy" id="311458"/>
    <lineage>
        <taxon>Archaea</taxon>
        <taxon>Nitrososphaerota</taxon>
        <taxon>Candidatus Caldarchaeales</taxon>
        <taxon>Candidatus Caldarchaeaceae</taxon>
        <taxon>Candidatus Caldarchaeum</taxon>
    </lineage>
</organism>
<name>E6NA43_CALS0</name>
<dbReference type="AlphaFoldDB" id="E6NA43"/>
<accession>E6NA43</accession>
<dbReference type="EMBL" id="AP011887">
    <property type="protein sequence ID" value="BAJ49199.1"/>
    <property type="molecule type" value="Genomic_DNA"/>
</dbReference>
<gene>
    <name evidence="1" type="ORF">HGMM_F51A06C42</name>
</gene>
<protein>
    <submittedName>
        <fullName evidence="1">Uncharacterized protein</fullName>
    </submittedName>
</protein>